<keyword evidence="7" id="KW-0449">Lipoprotein</keyword>
<dbReference type="InterPro" id="IPR057336">
    <property type="entry name" value="GerAC_N"/>
</dbReference>
<dbReference type="NCBIfam" id="TIGR02887">
    <property type="entry name" value="spore_ger_x_C"/>
    <property type="match status" value="1"/>
</dbReference>
<comment type="subcellular location">
    <subcellularLocation>
        <location evidence="1">Membrane</location>
        <topology evidence="1">Lipid-anchor</topology>
    </subcellularLocation>
</comment>
<dbReference type="Pfam" id="PF05504">
    <property type="entry name" value="Spore_GerAC"/>
    <property type="match status" value="1"/>
</dbReference>
<evidence type="ECO:0000259" key="8">
    <source>
        <dbReference type="Pfam" id="PF05504"/>
    </source>
</evidence>
<evidence type="ECO:0000256" key="7">
    <source>
        <dbReference type="ARBA" id="ARBA00023288"/>
    </source>
</evidence>
<dbReference type="InterPro" id="IPR008844">
    <property type="entry name" value="Spore_GerAC-like"/>
</dbReference>
<dbReference type="Gene3D" id="3.30.300.210">
    <property type="entry name" value="Nutrient germinant receptor protein C, domain 3"/>
    <property type="match status" value="1"/>
</dbReference>
<comment type="similarity">
    <text evidence="2">Belongs to the GerABKC lipoprotein family.</text>
</comment>
<name>A0ABW5BSL5_9BACI</name>
<evidence type="ECO:0000256" key="5">
    <source>
        <dbReference type="ARBA" id="ARBA00023136"/>
    </source>
</evidence>
<evidence type="ECO:0000313" key="11">
    <source>
        <dbReference type="Proteomes" id="UP001597318"/>
    </source>
</evidence>
<keyword evidence="6" id="KW-0564">Palmitate</keyword>
<protein>
    <submittedName>
        <fullName evidence="10">Ger(X)C family spore germination protein</fullName>
    </submittedName>
</protein>
<evidence type="ECO:0000256" key="6">
    <source>
        <dbReference type="ARBA" id="ARBA00023139"/>
    </source>
</evidence>
<keyword evidence="3" id="KW-0309">Germination</keyword>
<organism evidence="10 11">
    <name type="scientific">Metabacillus endolithicus</name>
    <dbReference type="NCBI Taxonomy" id="1535204"/>
    <lineage>
        <taxon>Bacteria</taxon>
        <taxon>Bacillati</taxon>
        <taxon>Bacillota</taxon>
        <taxon>Bacilli</taxon>
        <taxon>Bacillales</taxon>
        <taxon>Bacillaceae</taxon>
        <taxon>Metabacillus</taxon>
    </lineage>
</organism>
<evidence type="ECO:0000259" key="9">
    <source>
        <dbReference type="Pfam" id="PF25198"/>
    </source>
</evidence>
<feature type="domain" description="Spore germination protein N-terminal" evidence="9">
    <location>
        <begin position="21"/>
        <end position="196"/>
    </location>
</feature>
<sequence length="383" mass="43485">MHRCKILVVFLILLLCSGCWDAIEIEQRGFVIGAGIDLDEENSKMPLKLTQQFVVPSAIGMNADSDPAFQNIVSSGNTMFETVRRVAARTSRSPFYEHIKLIVFSEQVAKSDYFPDVLDYFLRYPEMRRGTQVMITPENALDILEVRPANEKLPTMYIQSISKNNYKNARMIPPTRIGDLHEKLLDHESFMVQMIQKINDEEVKIAGHAVINGSSDKLVGFIGEEATEGVNFITGEIEGGLLEAKVDDEVVVYEMEKVQSEISPIFNSPDDITFKVNIKTSGSIPETYKTFDLLNDEELDHTEQAIEKRIDEFTDIAIKKVQQELQTDIFKFGETLSVKYPDEWEKIKDKWDYGENCFKEAKIEVTVNSVISKSGAINRSTLQ</sequence>
<keyword evidence="11" id="KW-1185">Reference proteome</keyword>
<reference evidence="11" key="1">
    <citation type="journal article" date="2019" name="Int. J. Syst. Evol. Microbiol.">
        <title>The Global Catalogue of Microorganisms (GCM) 10K type strain sequencing project: providing services to taxonomists for standard genome sequencing and annotation.</title>
        <authorList>
            <consortium name="The Broad Institute Genomics Platform"/>
            <consortium name="The Broad Institute Genome Sequencing Center for Infectious Disease"/>
            <person name="Wu L."/>
            <person name="Ma J."/>
        </authorList>
    </citation>
    <scope>NUCLEOTIDE SEQUENCE [LARGE SCALE GENOMIC DNA]</scope>
    <source>
        <strain evidence="11">CGMCC 1.15474</strain>
    </source>
</reference>
<dbReference type="Gene3D" id="6.20.190.10">
    <property type="entry name" value="Nutrient germinant receptor protein C, domain 1"/>
    <property type="match status" value="1"/>
</dbReference>
<evidence type="ECO:0000256" key="1">
    <source>
        <dbReference type="ARBA" id="ARBA00004635"/>
    </source>
</evidence>
<evidence type="ECO:0000256" key="3">
    <source>
        <dbReference type="ARBA" id="ARBA00022544"/>
    </source>
</evidence>
<comment type="caution">
    <text evidence="10">The sequence shown here is derived from an EMBL/GenBank/DDBJ whole genome shotgun (WGS) entry which is preliminary data.</text>
</comment>
<evidence type="ECO:0000256" key="4">
    <source>
        <dbReference type="ARBA" id="ARBA00022729"/>
    </source>
</evidence>
<dbReference type="PANTHER" id="PTHR35789:SF1">
    <property type="entry name" value="SPORE GERMINATION PROTEIN B3"/>
    <property type="match status" value="1"/>
</dbReference>
<accession>A0ABW5BSL5</accession>
<keyword evidence="4" id="KW-0732">Signal</keyword>
<dbReference type="RefSeq" id="WP_379049801.1">
    <property type="nucleotide sequence ID" value="NZ_JBHUIK010000001.1"/>
</dbReference>
<dbReference type="EMBL" id="JBHUIK010000001">
    <property type="protein sequence ID" value="MFD2212506.1"/>
    <property type="molecule type" value="Genomic_DNA"/>
</dbReference>
<evidence type="ECO:0000313" key="10">
    <source>
        <dbReference type="EMBL" id="MFD2212506.1"/>
    </source>
</evidence>
<proteinExistence type="inferred from homology"/>
<dbReference type="InterPro" id="IPR046953">
    <property type="entry name" value="Spore_GerAC-like_C"/>
</dbReference>
<dbReference type="Proteomes" id="UP001597318">
    <property type="component" value="Unassembled WGS sequence"/>
</dbReference>
<dbReference type="InterPro" id="IPR038501">
    <property type="entry name" value="Spore_GerAC_C_sf"/>
</dbReference>
<keyword evidence="5" id="KW-0472">Membrane</keyword>
<gene>
    <name evidence="10" type="ORF">ACFSKK_02135</name>
</gene>
<dbReference type="Pfam" id="PF25198">
    <property type="entry name" value="Spore_GerAC_N"/>
    <property type="match status" value="1"/>
</dbReference>
<dbReference type="PANTHER" id="PTHR35789">
    <property type="entry name" value="SPORE GERMINATION PROTEIN B3"/>
    <property type="match status" value="1"/>
</dbReference>
<feature type="domain" description="Spore germination GerAC-like C-terminal" evidence="8">
    <location>
        <begin position="207"/>
        <end position="375"/>
    </location>
</feature>
<evidence type="ECO:0000256" key="2">
    <source>
        <dbReference type="ARBA" id="ARBA00007886"/>
    </source>
</evidence>